<evidence type="ECO:0000313" key="3">
    <source>
        <dbReference type="Proteomes" id="UP001500888"/>
    </source>
</evidence>
<dbReference type="InterPro" id="IPR029058">
    <property type="entry name" value="AB_hydrolase_fold"/>
</dbReference>
<protein>
    <submittedName>
        <fullName evidence="2">Dienelactone hydrolase family protein</fullName>
    </submittedName>
</protein>
<dbReference type="RefSeq" id="WP_344941586.1">
    <property type="nucleotide sequence ID" value="NZ_BAAAZR010000008.1"/>
</dbReference>
<reference evidence="3" key="1">
    <citation type="journal article" date="2019" name="Int. J. Syst. Evol. Microbiol.">
        <title>The Global Catalogue of Microorganisms (GCM) 10K type strain sequencing project: providing services to taxonomists for standard genome sequencing and annotation.</title>
        <authorList>
            <consortium name="The Broad Institute Genomics Platform"/>
            <consortium name="The Broad Institute Genome Sequencing Center for Infectious Disease"/>
            <person name="Wu L."/>
            <person name="Ma J."/>
        </authorList>
    </citation>
    <scope>NUCLEOTIDE SEQUENCE [LARGE SCALE GENOMIC DNA]</scope>
    <source>
        <strain evidence="3">JCM 16908</strain>
    </source>
</reference>
<dbReference type="GO" id="GO:0016787">
    <property type="term" value="F:hydrolase activity"/>
    <property type="evidence" value="ECO:0007669"/>
    <property type="project" value="UniProtKB-KW"/>
</dbReference>
<dbReference type="PANTHER" id="PTHR46623">
    <property type="entry name" value="CARBOXYMETHYLENEBUTENOLIDASE-RELATED"/>
    <property type="match status" value="1"/>
</dbReference>
<dbReference type="Gene3D" id="3.40.50.1820">
    <property type="entry name" value="alpha/beta hydrolase"/>
    <property type="match status" value="1"/>
</dbReference>
<evidence type="ECO:0000313" key="2">
    <source>
        <dbReference type="EMBL" id="GAA3814151.1"/>
    </source>
</evidence>
<dbReference type="Proteomes" id="UP001500888">
    <property type="component" value="Unassembled WGS sequence"/>
</dbReference>
<dbReference type="SUPFAM" id="SSF53474">
    <property type="entry name" value="alpha/beta-Hydrolases"/>
    <property type="match status" value="1"/>
</dbReference>
<sequence>MRSRRETITVADGGFDMHLWVPDQGSGPGLLVLQEIFGVGPYIRKVAEDLAGRGYVVGAPDLFWRLQPNWAADHDDEGLTRSLDLAARFDFETGVADSAAALDTLSRLPEVSGGTGVLGFCLGGSLAYALAAQADPAAVVSFYGSAVPDSLGLMDQIAAPIQFQFGGQDPYIPRDQVTRVQEAAAGRDGMEVHVQEAAGHAFHNFEAPRFHHPAAEEAGWRLAVEFLSRHLPAGVRS</sequence>
<proteinExistence type="predicted"/>
<keyword evidence="2" id="KW-0378">Hydrolase</keyword>
<organism evidence="2 3">
    <name type="scientific">Sphaerisporangium flaviroseum</name>
    <dbReference type="NCBI Taxonomy" id="509199"/>
    <lineage>
        <taxon>Bacteria</taxon>
        <taxon>Bacillati</taxon>
        <taxon>Actinomycetota</taxon>
        <taxon>Actinomycetes</taxon>
        <taxon>Streptosporangiales</taxon>
        <taxon>Streptosporangiaceae</taxon>
        <taxon>Sphaerisporangium</taxon>
    </lineage>
</organism>
<keyword evidence="3" id="KW-1185">Reference proteome</keyword>
<dbReference type="InterPro" id="IPR051049">
    <property type="entry name" value="Dienelactone_hydrolase-like"/>
</dbReference>
<feature type="domain" description="Dienelactone hydrolase" evidence="1">
    <location>
        <begin position="18"/>
        <end position="230"/>
    </location>
</feature>
<gene>
    <name evidence="2" type="ORF">GCM10022226_38740</name>
</gene>
<name>A0ABP7IBH2_9ACTN</name>
<dbReference type="InterPro" id="IPR002925">
    <property type="entry name" value="Dienelactn_hydro"/>
</dbReference>
<dbReference type="Pfam" id="PF01738">
    <property type="entry name" value="DLH"/>
    <property type="match status" value="1"/>
</dbReference>
<dbReference type="EMBL" id="BAAAZR010000008">
    <property type="protein sequence ID" value="GAA3814151.1"/>
    <property type="molecule type" value="Genomic_DNA"/>
</dbReference>
<dbReference type="PANTHER" id="PTHR46623:SF6">
    <property type="entry name" value="ALPHA_BETA-HYDROLASES SUPERFAMILY PROTEIN"/>
    <property type="match status" value="1"/>
</dbReference>
<accession>A0ABP7IBH2</accession>
<evidence type="ECO:0000259" key="1">
    <source>
        <dbReference type="Pfam" id="PF01738"/>
    </source>
</evidence>
<comment type="caution">
    <text evidence="2">The sequence shown here is derived from an EMBL/GenBank/DDBJ whole genome shotgun (WGS) entry which is preliminary data.</text>
</comment>